<evidence type="ECO:0000256" key="3">
    <source>
        <dbReference type="ARBA" id="ARBA00007931"/>
    </source>
</evidence>
<dbReference type="EMBL" id="DTKJ01000028">
    <property type="protein sequence ID" value="HGZ11391.1"/>
    <property type="molecule type" value="Genomic_DNA"/>
</dbReference>
<comment type="subcellular location">
    <subcellularLocation>
        <location evidence="2">Cell membrane</location>
        <topology evidence="2">Multi-pass membrane protein</topology>
    </subcellularLocation>
</comment>
<evidence type="ECO:0000256" key="5">
    <source>
        <dbReference type="ARBA" id="ARBA00022670"/>
    </source>
</evidence>
<feature type="transmembrane region" description="Helical" evidence="13">
    <location>
        <begin position="85"/>
        <end position="104"/>
    </location>
</feature>
<keyword evidence="10 13" id="KW-1133">Transmembrane helix</keyword>
<keyword evidence="8" id="KW-0378">Hydrolase</keyword>
<evidence type="ECO:0000256" key="12">
    <source>
        <dbReference type="ARBA" id="ARBA00023136"/>
    </source>
</evidence>
<feature type="transmembrane region" description="Helical" evidence="13">
    <location>
        <begin position="158"/>
        <end position="177"/>
    </location>
</feature>
<dbReference type="GO" id="GO:0008237">
    <property type="term" value="F:metallopeptidase activity"/>
    <property type="evidence" value="ECO:0007669"/>
    <property type="project" value="UniProtKB-KW"/>
</dbReference>
<evidence type="ECO:0000256" key="9">
    <source>
        <dbReference type="ARBA" id="ARBA00022833"/>
    </source>
</evidence>
<feature type="transmembrane region" description="Helical" evidence="13">
    <location>
        <begin position="124"/>
        <end position="151"/>
    </location>
</feature>
<evidence type="ECO:0000256" key="2">
    <source>
        <dbReference type="ARBA" id="ARBA00004651"/>
    </source>
</evidence>
<name>A0A7C5AL70_9BACT</name>
<keyword evidence="5 14" id="KW-0645">Protease</keyword>
<reference evidence="14" key="1">
    <citation type="journal article" date="2020" name="mSystems">
        <title>Genome- and Community-Level Interaction Insights into Carbon Utilization and Element Cycling Functions of Hydrothermarchaeota in Hydrothermal Sediment.</title>
        <authorList>
            <person name="Zhou Z."/>
            <person name="Liu Y."/>
            <person name="Xu W."/>
            <person name="Pan J."/>
            <person name="Luo Z.H."/>
            <person name="Li M."/>
        </authorList>
    </citation>
    <scope>NUCLEOTIDE SEQUENCE [LARGE SCALE GENOMIC DNA]</scope>
    <source>
        <strain evidence="14">SpSt-853</strain>
    </source>
</reference>
<comment type="cofactor">
    <cofactor evidence="1">
        <name>Zn(2+)</name>
        <dbReference type="ChEBI" id="CHEBI:29105"/>
    </cofactor>
</comment>
<proteinExistence type="inferred from homology"/>
<keyword evidence="9" id="KW-0862">Zinc</keyword>
<evidence type="ECO:0000256" key="7">
    <source>
        <dbReference type="ARBA" id="ARBA00022723"/>
    </source>
</evidence>
<keyword evidence="7" id="KW-0479">Metal-binding</keyword>
<feature type="transmembrane region" description="Helical" evidence="13">
    <location>
        <begin position="202"/>
        <end position="221"/>
    </location>
</feature>
<evidence type="ECO:0000256" key="1">
    <source>
        <dbReference type="ARBA" id="ARBA00001947"/>
    </source>
</evidence>
<keyword evidence="12 13" id="KW-0472">Membrane</keyword>
<protein>
    <submittedName>
        <fullName evidence="14">Site-2 protease family protein</fullName>
    </submittedName>
</protein>
<accession>A0A7C5AL70</accession>
<dbReference type="PANTHER" id="PTHR35864:SF1">
    <property type="entry name" value="ZINC METALLOPROTEASE YWHC-RELATED"/>
    <property type="match status" value="1"/>
</dbReference>
<keyword evidence="11" id="KW-0482">Metalloprotease</keyword>
<dbReference type="CDD" id="cd06158">
    <property type="entry name" value="S2P-M50_like_1"/>
    <property type="match status" value="1"/>
</dbReference>
<feature type="transmembrane region" description="Helical" evidence="13">
    <location>
        <begin position="44"/>
        <end position="64"/>
    </location>
</feature>
<gene>
    <name evidence="14" type="ORF">ENW48_04140</name>
</gene>
<keyword evidence="6 13" id="KW-0812">Transmembrane</keyword>
<evidence type="ECO:0000256" key="6">
    <source>
        <dbReference type="ARBA" id="ARBA00022692"/>
    </source>
</evidence>
<dbReference type="GO" id="GO:0006508">
    <property type="term" value="P:proteolysis"/>
    <property type="evidence" value="ECO:0007669"/>
    <property type="project" value="UniProtKB-KW"/>
</dbReference>
<comment type="caution">
    <text evidence="14">The sequence shown here is derived from an EMBL/GenBank/DDBJ whole genome shotgun (WGS) entry which is preliminary data.</text>
</comment>
<dbReference type="InterPro" id="IPR052348">
    <property type="entry name" value="Metallopeptidase_M50B"/>
</dbReference>
<evidence type="ECO:0000256" key="11">
    <source>
        <dbReference type="ARBA" id="ARBA00023049"/>
    </source>
</evidence>
<dbReference type="AlphaFoldDB" id="A0A7C5AL70"/>
<dbReference type="GO" id="GO:0005886">
    <property type="term" value="C:plasma membrane"/>
    <property type="evidence" value="ECO:0007669"/>
    <property type="project" value="UniProtKB-SubCell"/>
</dbReference>
<evidence type="ECO:0000256" key="13">
    <source>
        <dbReference type="SAM" id="Phobius"/>
    </source>
</evidence>
<dbReference type="PANTHER" id="PTHR35864">
    <property type="entry name" value="ZINC METALLOPROTEASE MJ0611-RELATED"/>
    <property type="match status" value="1"/>
</dbReference>
<evidence type="ECO:0000313" key="14">
    <source>
        <dbReference type="EMBL" id="HGZ11391.1"/>
    </source>
</evidence>
<evidence type="ECO:0000256" key="10">
    <source>
        <dbReference type="ARBA" id="ARBA00022989"/>
    </source>
</evidence>
<dbReference type="InterPro" id="IPR044537">
    <property type="entry name" value="Rip2-like"/>
</dbReference>
<organism evidence="14">
    <name type="scientific">Desulfobacca acetoxidans</name>
    <dbReference type="NCBI Taxonomy" id="60893"/>
    <lineage>
        <taxon>Bacteria</taxon>
        <taxon>Pseudomonadati</taxon>
        <taxon>Thermodesulfobacteriota</taxon>
        <taxon>Desulfobaccia</taxon>
        <taxon>Desulfobaccales</taxon>
        <taxon>Desulfobaccaceae</taxon>
        <taxon>Desulfobacca</taxon>
    </lineage>
</organism>
<evidence type="ECO:0000256" key="4">
    <source>
        <dbReference type="ARBA" id="ARBA00022475"/>
    </source>
</evidence>
<evidence type="ECO:0000256" key="8">
    <source>
        <dbReference type="ARBA" id="ARBA00022801"/>
    </source>
</evidence>
<sequence length="244" mass="27046">MAVRGSEEKAGQRPAFSLVWEERKIITVPGTPWSIPYIPHPDNLAFDVFVSFVVSALLAIMINAEAQAWVATILGDVRPGAKDRFHFNVLFHLSFLGSLCYLVAGFGWPKPMDIDPPKFRHPCLYLLLARLAGPVANILLANIAASLVFLIKYLDMDPLVFMMVLGVNVTTAVYHLLPLPPLTIGSWLVGCLPDRVQTLKRVLNFIGPILIVAIFLVERITHQGIVSPYLNPLVVRLVRFIIGS</sequence>
<comment type="similarity">
    <text evidence="3">Belongs to the peptidase M50B family.</text>
</comment>
<keyword evidence="4" id="KW-1003">Cell membrane</keyword>
<dbReference type="GO" id="GO:0046872">
    <property type="term" value="F:metal ion binding"/>
    <property type="evidence" value="ECO:0007669"/>
    <property type="project" value="UniProtKB-KW"/>
</dbReference>